<keyword evidence="1" id="KW-0371">Homeobox</keyword>
<accession>A0A1D6MRP1</accession>
<dbReference type="EMBL" id="CM007649">
    <property type="protein sequence ID" value="ONM31647.1"/>
    <property type="molecule type" value="Genomic_DNA"/>
</dbReference>
<proteinExistence type="predicted"/>
<sequence>MGGPTGGSGWALAHPKPGPSETPHVHPVWPTPDGCSNFHL</sequence>
<reference evidence="1" key="1">
    <citation type="submission" date="2015-12" db="EMBL/GenBank/DDBJ databases">
        <title>Update maize B73 reference genome by single molecule sequencing technologies.</title>
        <authorList>
            <consortium name="Maize Genome Sequencing Project"/>
            <person name="Ware D."/>
        </authorList>
    </citation>
    <scope>NUCLEOTIDE SEQUENCE [LARGE SCALE GENOMIC DNA]</scope>
    <source>
        <tissue evidence="1">Seedling</tissue>
    </source>
</reference>
<organism evidence="1">
    <name type="scientific">Zea mays</name>
    <name type="common">Maize</name>
    <dbReference type="NCBI Taxonomy" id="4577"/>
    <lineage>
        <taxon>Eukaryota</taxon>
        <taxon>Viridiplantae</taxon>
        <taxon>Streptophyta</taxon>
        <taxon>Embryophyta</taxon>
        <taxon>Tracheophyta</taxon>
        <taxon>Spermatophyta</taxon>
        <taxon>Magnoliopsida</taxon>
        <taxon>Liliopsida</taxon>
        <taxon>Poales</taxon>
        <taxon>Poaceae</taxon>
        <taxon>PACMAD clade</taxon>
        <taxon>Panicoideae</taxon>
        <taxon>Andropogonodae</taxon>
        <taxon>Andropogoneae</taxon>
        <taxon>Tripsacinae</taxon>
        <taxon>Zea</taxon>
    </lineage>
</organism>
<gene>
    <name evidence="1" type="ORF">ZEAMMB73_Zm00001d040611</name>
</gene>
<name>A0A1D6MRP1_MAIZE</name>
<keyword evidence="1" id="KW-0238">DNA-binding</keyword>
<evidence type="ECO:0000313" key="1">
    <source>
        <dbReference type="EMBL" id="ONM31647.1"/>
    </source>
</evidence>
<dbReference type="AlphaFoldDB" id="A0A1D6MRP1"/>
<dbReference type="GO" id="GO:0003677">
    <property type="term" value="F:DNA binding"/>
    <property type="evidence" value="ECO:0007669"/>
    <property type="project" value="UniProtKB-KW"/>
</dbReference>
<protein>
    <submittedName>
        <fullName evidence="1">Homeobox protein liguleless 3</fullName>
    </submittedName>
</protein>